<evidence type="ECO:0000256" key="2">
    <source>
        <dbReference type="ARBA" id="ARBA00022573"/>
    </source>
</evidence>
<gene>
    <name evidence="7" type="ORF">MAG551_00529</name>
</gene>
<keyword evidence="5" id="KW-0949">S-adenosyl-L-methionine</keyword>
<feature type="domain" description="Tetrapyrrole methylase" evidence="6">
    <location>
        <begin position="8"/>
        <end position="196"/>
    </location>
</feature>
<reference evidence="7" key="1">
    <citation type="journal article" date="2021" name="ISME J.">
        <title>Fine-scale metabolic discontinuity in a stratified prokaryote microbiome of a Red Sea deep halocline.</title>
        <authorList>
            <person name="Michoud G."/>
            <person name="Ngugi D.K."/>
            <person name="Barozzi A."/>
            <person name="Merlino G."/>
            <person name="Calleja M.L."/>
            <person name="Delgado-Huertas A."/>
            <person name="Moran X.A.G."/>
            <person name="Daffonchio D."/>
        </authorList>
    </citation>
    <scope>NUCLEOTIDE SEQUENCE</scope>
    <source>
        <strain evidence="7">SuakinDeep_MAG55_1</strain>
    </source>
</reference>
<dbReference type="PANTHER" id="PTHR43182:SF1">
    <property type="entry name" value="COBALT-PRECORRIN-7 C(5)-METHYLTRANSFERASE"/>
    <property type="match status" value="1"/>
</dbReference>
<accession>A0A941W3U3</accession>
<evidence type="ECO:0000256" key="5">
    <source>
        <dbReference type="ARBA" id="ARBA00022691"/>
    </source>
</evidence>
<dbReference type="Gene3D" id="3.30.950.10">
    <property type="entry name" value="Methyltransferase, Cobalt-precorrin-4 Transmethylase, Domain 2"/>
    <property type="match status" value="1"/>
</dbReference>
<protein>
    <submittedName>
        <fullName evidence="7">Cobalamin biosynthesis bifunctional protein CbiET</fullName>
    </submittedName>
</protein>
<evidence type="ECO:0000259" key="6">
    <source>
        <dbReference type="Pfam" id="PF00590"/>
    </source>
</evidence>
<sequence>MAKKLVNKIIIVGCGPGSKKFMTGQASQYIKDADVLVGSRRLLSLFSDAEAVKYTLNRNYKQLITRIISLSKNKGVVVLVSGDPGFFSYAKLIVDKAGIENCEVVPGISSVQLAFARIGRTWNDACFMSLHGRTGRLAALIRRVREYEKVAVLTDNSNNMKLIARRLLDEGLKERKVYVCENLSLDKERIREFDVTSLLKVQVKGLNVIIILDEESSE</sequence>
<evidence type="ECO:0000313" key="7">
    <source>
        <dbReference type="EMBL" id="MBS1257485.1"/>
    </source>
</evidence>
<dbReference type="PANTHER" id="PTHR43182">
    <property type="entry name" value="COBALT-PRECORRIN-6B C(15)-METHYLTRANSFERASE (DECARBOXYLATING)"/>
    <property type="match status" value="1"/>
</dbReference>
<dbReference type="InterPro" id="IPR012818">
    <property type="entry name" value="CbiE"/>
</dbReference>
<comment type="pathway">
    <text evidence="1">Cofactor biosynthesis; adenosylcobalamin biosynthesis.</text>
</comment>
<evidence type="ECO:0000256" key="4">
    <source>
        <dbReference type="ARBA" id="ARBA00022679"/>
    </source>
</evidence>
<dbReference type="Proteomes" id="UP000722750">
    <property type="component" value="Unassembled WGS sequence"/>
</dbReference>
<evidence type="ECO:0000256" key="1">
    <source>
        <dbReference type="ARBA" id="ARBA00004953"/>
    </source>
</evidence>
<name>A0A941W3U3_9BACT</name>
<dbReference type="NCBIfam" id="TIGR02467">
    <property type="entry name" value="CbiE"/>
    <property type="match status" value="1"/>
</dbReference>
<keyword evidence="2" id="KW-0169">Cobalamin biosynthesis</keyword>
<dbReference type="InterPro" id="IPR014776">
    <property type="entry name" value="4pyrrole_Mease_sub2"/>
</dbReference>
<dbReference type="Gene3D" id="3.40.1010.10">
    <property type="entry name" value="Cobalt-precorrin-4 Transmethylase, Domain 1"/>
    <property type="match status" value="1"/>
</dbReference>
<proteinExistence type="predicted"/>
<dbReference type="InterPro" id="IPR014777">
    <property type="entry name" value="4pyrrole_Mease_sub1"/>
</dbReference>
<dbReference type="GO" id="GO:0032259">
    <property type="term" value="P:methylation"/>
    <property type="evidence" value="ECO:0007669"/>
    <property type="project" value="UniProtKB-KW"/>
</dbReference>
<dbReference type="CDD" id="cd11644">
    <property type="entry name" value="Precorrin-6Y-MT"/>
    <property type="match status" value="1"/>
</dbReference>
<dbReference type="InterPro" id="IPR050714">
    <property type="entry name" value="Cobalamin_biosynth_MTase"/>
</dbReference>
<dbReference type="Pfam" id="PF00590">
    <property type="entry name" value="TP_methylase"/>
    <property type="match status" value="1"/>
</dbReference>
<evidence type="ECO:0000256" key="3">
    <source>
        <dbReference type="ARBA" id="ARBA00022603"/>
    </source>
</evidence>
<comment type="caution">
    <text evidence="7">The sequence shown here is derived from an EMBL/GenBank/DDBJ whole genome shotgun (WGS) entry which is preliminary data.</text>
</comment>
<keyword evidence="4" id="KW-0808">Transferase</keyword>
<dbReference type="SUPFAM" id="SSF53790">
    <property type="entry name" value="Tetrapyrrole methylase"/>
    <property type="match status" value="1"/>
</dbReference>
<dbReference type="EMBL" id="JAANXD010000026">
    <property type="protein sequence ID" value="MBS1257485.1"/>
    <property type="molecule type" value="Genomic_DNA"/>
</dbReference>
<dbReference type="InterPro" id="IPR000878">
    <property type="entry name" value="4pyrrol_Mease"/>
</dbReference>
<dbReference type="GO" id="GO:0008276">
    <property type="term" value="F:protein methyltransferase activity"/>
    <property type="evidence" value="ECO:0007669"/>
    <property type="project" value="InterPro"/>
</dbReference>
<dbReference type="AlphaFoldDB" id="A0A941W3U3"/>
<dbReference type="InterPro" id="IPR035996">
    <property type="entry name" value="4pyrrol_Methylase_sf"/>
</dbReference>
<dbReference type="GO" id="GO:0009236">
    <property type="term" value="P:cobalamin biosynthetic process"/>
    <property type="evidence" value="ECO:0007669"/>
    <property type="project" value="UniProtKB-KW"/>
</dbReference>
<organism evidence="7 8">
    <name type="scientific">Candidatus Scalindua arabica</name>
    <dbReference type="NCBI Taxonomy" id="1127984"/>
    <lineage>
        <taxon>Bacteria</taxon>
        <taxon>Pseudomonadati</taxon>
        <taxon>Planctomycetota</taxon>
        <taxon>Candidatus Brocadiia</taxon>
        <taxon>Candidatus Brocadiales</taxon>
        <taxon>Candidatus Scalinduaceae</taxon>
        <taxon>Candidatus Scalindua</taxon>
    </lineage>
</organism>
<keyword evidence="3" id="KW-0489">Methyltransferase</keyword>
<evidence type="ECO:0000313" key="8">
    <source>
        <dbReference type="Proteomes" id="UP000722750"/>
    </source>
</evidence>